<evidence type="ECO:0000256" key="3">
    <source>
        <dbReference type="ARBA" id="ARBA00022458"/>
    </source>
</evidence>
<dbReference type="InterPro" id="IPR003439">
    <property type="entry name" value="ABC_transporter-like_ATP-bd"/>
</dbReference>
<gene>
    <name evidence="7" type="ORF">QQ020_20305</name>
</gene>
<protein>
    <submittedName>
        <fullName evidence="7">ATP-binding cassette domain-containing protein</fullName>
    </submittedName>
</protein>
<dbReference type="InterPro" id="IPR003593">
    <property type="entry name" value="AAA+_ATPase"/>
</dbReference>
<keyword evidence="5 7" id="KW-0067">ATP-binding</keyword>
<dbReference type="Pfam" id="PF13732">
    <property type="entry name" value="DrrA1-3_C"/>
    <property type="match status" value="1"/>
</dbReference>
<dbReference type="PROSITE" id="PS50893">
    <property type="entry name" value="ABC_TRANSPORTER_2"/>
    <property type="match status" value="1"/>
</dbReference>
<reference evidence="7" key="1">
    <citation type="submission" date="2023-06" db="EMBL/GenBank/DDBJ databases">
        <title>Genomic of Agaribacillus aureum.</title>
        <authorList>
            <person name="Wang G."/>
        </authorList>
    </citation>
    <scope>NUCLEOTIDE SEQUENCE</scope>
    <source>
        <strain evidence="7">BMA12</strain>
    </source>
</reference>
<dbReference type="InterPro" id="IPR050763">
    <property type="entry name" value="ABC_transporter_ATP-binding"/>
</dbReference>
<evidence type="ECO:0000256" key="1">
    <source>
        <dbReference type="ARBA" id="ARBA00005417"/>
    </source>
</evidence>
<proteinExistence type="inferred from homology"/>
<dbReference type="Gene3D" id="3.40.50.300">
    <property type="entry name" value="P-loop containing nucleotide triphosphate hydrolases"/>
    <property type="match status" value="1"/>
</dbReference>
<dbReference type="InterPro" id="IPR025302">
    <property type="entry name" value="DrrA1/2-like_C"/>
</dbReference>
<keyword evidence="8" id="KW-1185">Reference proteome</keyword>
<sequence>MNIVVAKNISKKFGDHQALDQVDLNIPQGAIFGLLGPNGAGKTTFIRIVNQIITNDEGEIYINDEKLASHHIRDIGYLPEERGLYKKMKVGEQLLYLARLKGVAKSEATKKINEWLTKFDLKEWKNKNIEDLSKGMQQKIQFIATIIHSPSLIILDEPFSGFDPINASLIKDEILKIRDQGSTIIFSTHRMESVEELCDHIALINRSKKILDGPKLAIKEQFRTNTFEVIHKGDISRLNPSDYDIGENIRFDGDTEKALIQIKNGNSPNHLLSDLIALTEVHGFTEKIPSINDIFIAKVKEENNHE</sequence>
<evidence type="ECO:0000259" key="6">
    <source>
        <dbReference type="PROSITE" id="PS50893"/>
    </source>
</evidence>
<dbReference type="Proteomes" id="UP001172083">
    <property type="component" value="Unassembled WGS sequence"/>
</dbReference>
<comment type="caution">
    <text evidence="7">The sequence shown here is derived from an EMBL/GenBank/DDBJ whole genome shotgun (WGS) entry which is preliminary data.</text>
</comment>
<evidence type="ECO:0000256" key="4">
    <source>
        <dbReference type="ARBA" id="ARBA00022741"/>
    </source>
</evidence>
<name>A0ABT8L9K7_9BACT</name>
<dbReference type="SUPFAM" id="SSF52540">
    <property type="entry name" value="P-loop containing nucleoside triphosphate hydrolases"/>
    <property type="match status" value="1"/>
</dbReference>
<dbReference type="EMBL" id="JAUJEB010000004">
    <property type="protein sequence ID" value="MDN5214434.1"/>
    <property type="molecule type" value="Genomic_DNA"/>
</dbReference>
<evidence type="ECO:0000256" key="2">
    <source>
        <dbReference type="ARBA" id="ARBA00022448"/>
    </source>
</evidence>
<dbReference type="SMART" id="SM00382">
    <property type="entry name" value="AAA"/>
    <property type="match status" value="1"/>
</dbReference>
<dbReference type="PROSITE" id="PS00211">
    <property type="entry name" value="ABC_TRANSPORTER_1"/>
    <property type="match status" value="1"/>
</dbReference>
<dbReference type="Pfam" id="PF00005">
    <property type="entry name" value="ABC_tran"/>
    <property type="match status" value="1"/>
</dbReference>
<comment type="similarity">
    <text evidence="1">Belongs to the ABC transporter superfamily.</text>
</comment>
<accession>A0ABT8L9K7</accession>
<evidence type="ECO:0000313" key="8">
    <source>
        <dbReference type="Proteomes" id="UP001172083"/>
    </source>
</evidence>
<dbReference type="GO" id="GO:0005524">
    <property type="term" value="F:ATP binding"/>
    <property type="evidence" value="ECO:0007669"/>
    <property type="project" value="UniProtKB-KW"/>
</dbReference>
<feature type="domain" description="ABC transporter" evidence="6">
    <location>
        <begin position="4"/>
        <end position="231"/>
    </location>
</feature>
<dbReference type="PANTHER" id="PTHR42711:SF5">
    <property type="entry name" value="ABC TRANSPORTER ATP-BINDING PROTEIN NATA"/>
    <property type="match status" value="1"/>
</dbReference>
<evidence type="ECO:0000313" key="7">
    <source>
        <dbReference type="EMBL" id="MDN5214434.1"/>
    </source>
</evidence>
<keyword evidence="3" id="KW-0536">Nodulation</keyword>
<evidence type="ECO:0000256" key="5">
    <source>
        <dbReference type="ARBA" id="ARBA00022840"/>
    </source>
</evidence>
<keyword evidence="2" id="KW-0813">Transport</keyword>
<dbReference type="InterPro" id="IPR027417">
    <property type="entry name" value="P-loop_NTPase"/>
</dbReference>
<dbReference type="PANTHER" id="PTHR42711">
    <property type="entry name" value="ABC TRANSPORTER ATP-BINDING PROTEIN"/>
    <property type="match status" value="1"/>
</dbReference>
<dbReference type="InterPro" id="IPR017871">
    <property type="entry name" value="ABC_transporter-like_CS"/>
</dbReference>
<keyword evidence="4" id="KW-0547">Nucleotide-binding</keyword>
<dbReference type="RefSeq" id="WP_346759768.1">
    <property type="nucleotide sequence ID" value="NZ_JAUJEB010000004.1"/>
</dbReference>
<organism evidence="7 8">
    <name type="scientific">Agaribacillus aureus</name>
    <dbReference type="NCBI Taxonomy" id="3051825"/>
    <lineage>
        <taxon>Bacteria</taxon>
        <taxon>Pseudomonadati</taxon>
        <taxon>Bacteroidota</taxon>
        <taxon>Cytophagia</taxon>
        <taxon>Cytophagales</taxon>
        <taxon>Splendidivirgaceae</taxon>
        <taxon>Agaribacillus</taxon>
    </lineage>
</organism>